<protein>
    <submittedName>
        <fullName evidence="3">Uncharacterized protein</fullName>
    </submittedName>
</protein>
<accession>A0A915IE67</accession>
<dbReference type="AlphaFoldDB" id="A0A915IE67"/>
<name>A0A915IE67_ROMCU</name>
<feature type="region of interest" description="Disordered" evidence="1">
    <location>
        <begin position="51"/>
        <end position="72"/>
    </location>
</feature>
<organism evidence="2 3">
    <name type="scientific">Romanomermis culicivorax</name>
    <name type="common">Nematode worm</name>
    <dbReference type="NCBI Taxonomy" id="13658"/>
    <lineage>
        <taxon>Eukaryota</taxon>
        <taxon>Metazoa</taxon>
        <taxon>Ecdysozoa</taxon>
        <taxon>Nematoda</taxon>
        <taxon>Enoplea</taxon>
        <taxon>Dorylaimia</taxon>
        <taxon>Mermithida</taxon>
        <taxon>Mermithoidea</taxon>
        <taxon>Mermithidae</taxon>
        <taxon>Romanomermis</taxon>
    </lineage>
</organism>
<dbReference type="Proteomes" id="UP000887565">
    <property type="component" value="Unplaced"/>
</dbReference>
<evidence type="ECO:0000313" key="2">
    <source>
        <dbReference type="Proteomes" id="UP000887565"/>
    </source>
</evidence>
<proteinExistence type="predicted"/>
<dbReference type="WBParaSite" id="nRc.2.0.1.t11501-RA">
    <property type="protein sequence ID" value="nRc.2.0.1.t11501-RA"/>
    <property type="gene ID" value="nRc.2.0.1.g11501"/>
</dbReference>
<reference evidence="3" key="1">
    <citation type="submission" date="2022-11" db="UniProtKB">
        <authorList>
            <consortium name="WormBaseParasite"/>
        </authorList>
    </citation>
    <scope>IDENTIFICATION</scope>
</reference>
<keyword evidence="2" id="KW-1185">Reference proteome</keyword>
<evidence type="ECO:0000256" key="1">
    <source>
        <dbReference type="SAM" id="MobiDB-lite"/>
    </source>
</evidence>
<sequence length="72" mass="7930">MQKTKMKSSPFVPASNPRLINPEPKFLALSNKSSYEIQTYSLLGPSLAPKQGPFRDNFCPNDKLSNKVSTSG</sequence>
<evidence type="ECO:0000313" key="3">
    <source>
        <dbReference type="WBParaSite" id="nRc.2.0.1.t11501-RA"/>
    </source>
</evidence>